<evidence type="ECO:0000256" key="2">
    <source>
        <dbReference type="ARBA" id="ARBA00022741"/>
    </source>
</evidence>
<dbReference type="Pfam" id="PF04263">
    <property type="entry name" value="TPK_catalytic"/>
    <property type="match status" value="1"/>
</dbReference>
<accession>A0A9Q6MV34</accession>
<comment type="caution">
    <text evidence="7">The sequence shown here is derived from an EMBL/GenBank/DDBJ whole genome shotgun (WGS) entry which is preliminary data.</text>
</comment>
<dbReference type="EMBL" id="PZFQ01000012">
    <property type="protein sequence ID" value="PTI76271.1"/>
    <property type="molecule type" value="Genomic_DNA"/>
</dbReference>
<dbReference type="RefSeq" id="WP_073504625.1">
    <property type="nucleotide sequence ID" value="NZ_CP018199.1"/>
</dbReference>
<keyword evidence="3" id="KW-0418">Kinase</keyword>
<gene>
    <name evidence="7" type="ORF">BU058_05045</name>
</gene>
<dbReference type="GO" id="GO:0009229">
    <property type="term" value="P:thiamine diphosphate biosynthetic process"/>
    <property type="evidence" value="ECO:0007669"/>
    <property type="project" value="InterPro"/>
</dbReference>
<dbReference type="GO" id="GO:0016301">
    <property type="term" value="F:kinase activity"/>
    <property type="evidence" value="ECO:0007669"/>
    <property type="project" value="UniProtKB-KW"/>
</dbReference>
<keyword evidence="1" id="KW-0808">Transferase</keyword>
<evidence type="ECO:0000256" key="3">
    <source>
        <dbReference type="ARBA" id="ARBA00022777"/>
    </source>
</evidence>
<evidence type="ECO:0000313" key="7">
    <source>
        <dbReference type="EMBL" id="PTI76271.1"/>
    </source>
</evidence>
<dbReference type="AlphaFoldDB" id="A0A9Q6MV34"/>
<evidence type="ECO:0000259" key="6">
    <source>
        <dbReference type="SMART" id="SM00983"/>
    </source>
</evidence>
<dbReference type="InterPro" id="IPR007373">
    <property type="entry name" value="Thiamin_PyroPKinase_B1-bd"/>
</dbReference>
<keyword evidence="4" id="KW-0067">ATP-binding</keyword>
<evidence type="ECO:0000256" key="1">
    <source>
        <dbReference type="ARBA" id="ARBA00022679"/>
    </source>
</evidence>
<keyword evidence="2" id="KW-0547">Nucleotide-binding</keyword>
<organism evidence="7 8">
    <name type="scientific">Staphylococcus succinus</name>
    <dbReference type="NCBI Taxonomy" id="61015"/>
    <lineage>
        <taxon>Bacteria</taxon>
        <taxon>Bacillati</taxon>
        <taxon>Bacillota</taxon>
        <taxon>Bacilli</taxon>
        <taxon>Bacillales</taxon>
        <taxon>Staphylococcaceae</taxon>
        <taxon>Staphylococcus</taxon>
    </lineage>
</organism>
<dbReference type="SUPFAM" id="SSF63862">
    <property type="entry name" value="Thiamin pyrophosphokinase, substrate-binding domain"/>
    <property type="match status" value="1"/>
</dbReference>
<dbReference type="SUPFAM" id="SSF63999">
    <property type="entry name" value="Thiamin pyrophosphokinase, catalytic domain"/>
    <property type="match status" value="1"/>
</dbReference>
<reference evidence="7 8" key="1">
    <citation type="journal article" date="2016" name="Front. Microbiol.">
        <title>Comprehensive Phylogenetic Analysis of Bovine Non-aureus Staphylococci Species Based on Whole-Genome Sequencing.</title>
        <authorList>
            <person name="Naushad S."/>
            <person name="Barkema H.W."/>
            <person name="Luby C."/>
            <person name="Condas L.A."/>
            <person name="Nobrega D.B."/>
            <person name="Carson D.A."/>
            <person name="De Buck J."/>
        </authorList>
    </citation>
    <scope>NUCLEOTIDE SEQUENCE [LARGE SCALE GENOMIC DNA]</scope>
    <source>
        <strain evidence="7 8">SNUC 1231</strain>
    </source>
</reference>
<dbReference type="PANTHER" id="PTHR41299:SF1">
    <property type="entry name" value="THIAMINE PYROPHOSPHOKINASE"/>
    <property type="match status" value="1"/>
</dbReference>
<dbReference type="InterPro" id="IPR007371">
    <property type="entry name" value="TPK_catalytic"/>
</dbReference>
<dbReference type="InterPro" id="IPR036371">
    <property type="entry name" value="TPK_B1-bd_sf"/>
</dbReference>
<dbReference type="GO" id="GO:0005524">
    <property type="term" value="F:ATP binding"/>
    <property type="evidence" value="ECO:0007669"/>
    <property type="project" value="UniProtKB-KW"/>
</dbReference>
<proteinExistence type="predicted"/>
<dbReference type="InterPro" id="IPR053149">
    <property type="entry name" value="TPK"/>
</dbReference>
<name>A0A9Q6MV34_9STAP</name>
<dbReference type="GO" id="GO:0004788">
    <property type="term" value="F:thiamine diphosphokinase activity"/>
    <property type="evidence" value="ECO:0007669"/>
    <property type="project" value="UniProtKB-UniRule"/>
</dbReference>
<dbReference type="Gene3D" id="3.40.50.10240">
    <property type="entry name" value="Thiamin pyrophosphokinase, catalytic domain"/>
    <property type="match status" value="1"/>
</dbReference>
<sequence>MKVNLLCGDRNLPKDILQVQKETHWIGIDRGALILIEAGIIPQFAVGDFDSVTNEEKAYIESHITINPLNSEKNDTDLALGIEQAVASGYKEICVYGATGGRLDHFMGALQTLEKSEYTQQNIVIKIIDESNEIQFLKKGNHQVQYSQYYPYISFIPVTYPTVISLAKFKYNLENEKLKLGSTLTISNELNNVEGEVQISEGNVLMIRSKD</sequence>
<dbReference type="PANTHER" id="PTHR41299">
    <property type="entry name" value="THIAMINE PYROPHOSPHOKINASE"/>
    <property type="match status" value="1"/>
</dbReference>
<evidence type="ECO:0000256" key="5">
    <source>
        <dbReference type="NCBIfam" id="TIGR01378"/>
    </source>
</evidence>
<dbReference type="SMART" id="SM00983">
    <property type="entry name" value="TPK_B1_binding"/>
    <property type="match status" value="1"/>
</dbReference>
<dbReference type="EC" id="2.7.6.2" evidence="5"/>
<dbReference type="GO" id="GO:0006772">
    <property type="term" value="P:thiamine metabolic process"/>
    <property type="evidence" value="ECO:0007669"/>
    <property type="project" value="UniProtKB-UniRule"/>
</dbReference>
<protein>
    <recommendedName>
        <fullName evidence="5">Thiamine diphosphokinase</fullName>
        <ecNumber evidence="5">2.7.6.2</ecNumber>
    </recommendedName>
</protein>
<dbReference type="NCBIfam" id="TIGR01378">
    <property type="entry name" value="thi_PPkinase"/>
    <property type="match status" value="1"/>
</dbReference>
<feature type="domain" description="Thiamin pyrophosphokinase thiamin-binding" evidence="6">
    <location>
        <begin position="140"/>
        <end position="205"/>
    </location>
</feature>
<dbReference type="Pfam" id="PF04265">
    <property type="entry name" value="TPK_B1_binding"/>
    <property type="match status" value="1"/>
</dbReference>
<dbReference type="GO" id="GO:0030975">
    <property type="term" value="F:thiamine binding"/>
    <property type="evidence" value="ECO:0007669"/>
    <property type="project" value="InterPro"/>
</dbReference>
<evidence type="ECO:0000313" key="8">
    <source>
        <dbReference type="Proteomes" id="UP000241960"/>
    </source>
</evidence>
<dbReference type="Proteomes" id="UP000241960">
    <property type="component" value="Unassembled WGS sequence"/>
</dbReference>
<dbReference type="InterPro" id="IPR006282">
    <property type="entry name" value="Thi_PPkinase"/>
</dbReference>
<dbReference type="CDD" id="cd07995">
    <property type="entry name" value="TPK"/>
    <property type="match status" value="1"/>
</dbReference>
<dbReference type="InterPro" id="IPR036759">
    <property type="entry name" value="TPK_catalytic_sf"/>
</dbReference>
<evidence type="ECO:0000256" key="4">
    <source>
        <dbReference type="ARBA" id="ARBA00022840"/>
    </source>
</evidence>